<reference evidence="6 7" key="1">
    <citation type="submission" date="2016-02" db="EMBL/GenBank/DDBJ databases">
        <title>Complete genome sequence of Halocynthiibacter arcticus PAMC 20958t from arctic marine sediment.</title>
        <authorList>
            <person name="Lee Y.M."/>
            <person name="Baek K."/>
            <person name="Lee H.K."/>
            <person name="Shin S.C."/>
        </authorList>
    </citation>
    <scope>NUCLEOTIDE SEQUENCE [LARGE SCALE GENOMIC DNA]</scope>
    <source>
        <strain evidence="6">PAMC 20958</strain>
    </source>
</reference>
<dbReference type="InterPro" id="IPR025997">
    <property type="entry name" value="SBP_2_dom"/>
</dbReference>
<dbReference type="AlphaFoldDB" id="A0A126V2B6"/>
<keyword evidence="7" id="KW-1185">Reference proteome</keyword>
<proteinExistence type="inferred from homology"/>
<evidence type="ECO:0000256" key="3">
    <source>
        <dbReference type="ARBA" id="ARBA00022729"/>
    </source>
</evidence>
<dbReference type="Pfam" id="PF13407">
    <property type="entry name" value="Peripla_BP_4"/>
    <property type="match status" value="1"/>
</dbReference>
<sequence>MKRTTLKGLVTAATLTAAMSSAAIAADLKIAYTGYSTDNTFWIGVANSAAATAKEMGVELIDMTASSPDAAAQKDAVDRAINMGVDGIIIGAVDNRAFDASLDMAAKKGIPVVAVDTGIEHEHVKSLVQTDNLAAAGLAGDYIVSKIDGGTVLILGGSAGHQTGNARRDGVLNAAEAAGHEVIFQICDWQDACAYETTINFLQSNPDIRAIFGAWDPGALAAVSAANELGKLDDLVIVGFDGNPANLASIEANEQSATIKQDNVRMGAEAVANVIGLIKGEEVPAFTPIDGILITSDNVAEFK</sequence>
<feature type="signal peptide" evidence="4">
    <location>
        <begin position="1"/>
        <end position="25"/>
    </location>
</feature>
<dbReference type="EMBL" id="CP014327">
    <property type="protein sequence ID" value="AML52036.1"/>
    <property type="molecule type" value="Genomic_DNA"/>
</dbReference>
<dbReference type="InterPro" id="IPR028082">
    <property type="entry name" value="Peripla_BP_I"/>
</dbReference>
<organism evidence="6 7">
    <name type="scientific">Falsihalocynthiibacter arcticus</name>
    <dbReference type="NCBI Taxonomy" id="1579316"/>
    <lineage>
        <taxon>Bacteria</taxon>
        <taxon>Pseudomonadati</taxon>
        <taxon>Pseudomonadota</taxon>
        <taxon>Alphaproteobacteria</taxon>
        <taxon>Rhodobacterales</taxon>
        <taxon>Roseobacteraceae</taxon>
        <taxon>Falsihalocynthiibacter</taxon>
    </lineage>
</organism>
<accession>A0A126V2B6</accession>
<evidence type="ECO:0000256" key="1">
    <source>
        <dbReference type="ARBA" id="ARBA00004196"/>
    </source>
</evidence>
<dbReference type="OrthoDB" id="9813037at2"/>
<feature type="chain" id="PRO_5007443296" description="Periplasmic binding protein domain-containing protein" evidence="4">
    <location>
        <begin position="26"/>
        <end position="303"/>
    </location>
</feature>
<dbReference type="Gene3D" id="3.40.50.2300">
    <property type="match status" value="2"/>
</dbReference>
<comment type="subcellular location">
    <subcellularLocation>
        <location evidence="1">Cell envelope</location>
    </subcellularLocation>
</comment>
<evidence type="ECO:0000256" key="2">
    <source>
        <dbReference type="ARBA" id="ARBA00007639"/>
    </source>
</evidence>
<dbReference type="STRING" id="1579316.RC74_12820"/>
<dbReference type="PANTHER" id="PTHR46847:SF1">
    <property type="entry name" value="D-ALLOSE-BINDING PERIPLASMIC PROTEIN-RELATED"/>
    <property type="match status" value="1"/>
</dbReference>
<feature type="domain" description="Periplasmic binding protein" evidence="5">
    <location>
        <begin position="30"/>
        <end position="282"/>
    </location>
</feature>
<evidence type="ECO:0000256" key="4">
    <source>
        <dbReference type="SAM" id="SignalP"/>
    </source>
</evidence>
<dbReference type="CDD" id="cd01536">
    <property type="entry name" value="PBP1_ABC_sugar_binding-like"/>
    <property type="match status" value="1"/>
</dbReference>
<protein>
    <recommendedName>
        <fullName evidence="5">Periplasmic binding protein domain-containing protein</fullName>
    </recommendedName>
</protein>
<dbReference type="Proteomes" id="UP000070371">
    <property type="component" value="Chromosome"/>
</dbReference>
<evidence type="ECO:0000313" key="6">
    <source>
        <dbReference type="EMBL" id="AML52036.1"/>
    </source>
</evidence>
<keyword evidence="3 4" id="KW-0732">Signal</keyword>
<evidence type="ECO:0000313" key="7">
    <source>
        <dbReference type="Proteomes" id="UP000070371"/>
    </source>
</evidence>
<name>A0A126V2B6_9RHOB</name>
<dbReference type="RefSeq" id="WP_052275064.1">
    <property type="nucleotide sequence ID" value="NZ_CP014327.1"/>
</dbReference>
<dbReference type="GO" id="GO:0030246">
    <property type="term" value="F:carbohydrate binding"/>
    <property type="evidence" value="ECO:0007669"/>
    <property type="project" value="UniProtKB-ARBA"/>
</dbReference>
<dbReference type="SUPFAM" id="SSF53822">
    <property type="entry name" value="Periplasmic binding protein-like I"/>
    <property type="match status" value="1"/>
</dbReference>
<dbReference type="PANTHER" id="PTHR46847">
    <property type="entry name" value="D-ALLOSE-BINDING PERIPLASMIC PROTEIN-RELATED"/>
    <property type="match status" value="1"/>
</dbReference>
<dbReference type="GO" id="GO:0030313">
    <property type="term" value="C:cell envelope"/>
    <property type="evidence" value="ECO:0007669"/>
    <property type="project" value="UniProtKB-SubCell"/>
</dbReference>
<comment type="similarity">
    <text evidence="2">Belongs to the bacterial solute-binding protein 2 family.</text>
</comment>
<gene>
    <name evidence="6" type="ORF">RC74_12820</name>
</gene>
<dbReference type="KEGG" id="hat:RC74_12820"/>
<evidence type="ECO:0000259" key="5">
    <source>
        <dbReference type="Pfam" id="PF13407"/>
    </source>
</evidence>